<organism evidence="1 2">
    <name type="scientific">Aspergillus ellipticus CBS 707.79</name>
    <dbReference type="NCBI Taxonomy" id="1448320"/>
    <lineage>
        <taxon>Eukaryota</taxon>
        <taxon>Fungi</taxon>
        <taxon>Dikarya</taxon>
        <taxon>Ascomycota</taxon>
        <taxon>Pezizomycotina</taxon>
        <taxon>Eurotiomycetes</taxon>
        <taxon>Eurotiomycetidae</taxon>
        <taxon>Eurotiales</taxon>
        <taxon>Aspergillaceae</taxon>
        <taxon>Aspergillus</taxon>
        <taxon>Aspergillus subgen. Circumdati</taxon>
    </lineage>
</organism>
<dbReference type="EMBL" id="KZ825817">
    <property type="protein sequence ID" value="PYH97933.1"/>
    <property type="molecule type" value="Genomic_DNA"/>
</dbReference>
<dbReference type="Proteomes" id="UP000247810">
    <property type="component" value="Unassembled WGS sequence"/>
</dbReference>
<evidence type="ECO:0000313" key="1">
    <source>
        <dbReference type="EMBL" id="PYH97933.1"/>
    </source>
</evidence>
<reference evidence="1 2" key="1">
    <citation type="submission" date="2018-02" db="EMBL/GenBank/DDBJ databases">
        <title>The genomes of Aspergillus section Nigri reveals drivers in fungal speciation.</title>
        <authorList>
            <consortium name="DOE Joint Genome Institute"/>
            <person name="Vesth T.C."/>
            <person name="Nybo J."/>
            <person name="Theobald S."/>
            <person name="Brandl J."/>
            <person name="Frisvad J.C."/>
            <person name="Nielsen K.F."/>
            <person name="Lyhne E.K."/>
            <person name="Kogle M.E."/>
            <person name="Kuo A."/>
            <person name="Riley R."/>
            <person name="Clum A."/>
            <person name="Nolan M."/>
            <person name="Lipzen A."/>
            <person name="Salamov A."/>
            <person name="Henrissat B."/>
            <person name="Wiebenga A."/>
            <person name="De vries R.P."/>
            <person name="Grigoriev I.V."/>
            <person name="Mortensen U.H."/>
            <person name="Andersen M.R."/>
            <person name="Baker S.E."/>
        </authorList>
    </citation>
    <scope>NUCLEOTIDE SEQUENCE [LARGE SCALE GENOMIC DNA]</scope>
    <source>
        <strain evidence="1 2">CBS 707.79</strain>
    </source>
</reference>
<accession>A0A319E2G7</accession>
<dbReference type="AlphaFoldDB" id="A0A319E2G7"/>
<keyword evidence="2" id="KW-1185">Reference proteome</keyword>
<gene>
    <name evidence="1" type="ORF">BO71DRAFT_96010</name>
</gene>
<proteinExistence type="predicted"/>
<protein>
    <submittedName>
        <fullName evidence="1">Uncharacterized protein</fullName>
    </submittedName>
</protein>
<evidence type="ECO:0000313" key="2">
    <source>
        <dbReference type="Proteomes" id="UP000247810"/>
    </source>
</evidence>
<sequence length="118" mass="12316">MTVHTAYHLTQGISTYQGQTCRAFDPVLRPCPCPCPCPGPGPGPAYAVRAPSSVSLCARHGWSFNQMAMGPALIKLGALRSESTITPLISIVPVEAHASGVATPCGRTIRHPQAGGPR</sequence>
<dbReference type="VEuPathDB" id="FungiDB:BO71DRAFT_96010"/>
<name>A0A319E2G7_9EURO</name>